<comment type="similarity">
    <text evidence="1">Belongs to the TfdA dioxygenase family.</text>
</comment>
<sequence length="355" mass="40034">MVANSDTITATTDKIVNKSAPLKPASSLPIVNIDDPQYPRYQDDVKYPPIEEFEHVDRGHNADPKKAALLGAASEIIELTPHIGTEIHGIQLNKLTDQQKDELALLVAERGVVFFRDQDINIHEQIELGRYYGPLHIHPTSGQPKDIPEAHVVLLDGEKTKRQEYIVGRSNSDLWHTDVSYERQPPGLTTLKIDTLPPVGGDTLWASSYLAYEKLSPAIQQLLEGLEAVHSAKEQADASARFGGPVRREPVEHTHPIIRTHPVTKRKALYVNPVFTRRIVGLSHRESDTLLRLLYDHVAGGYDFTVRFKWQKNSVAVWDNRVTVHNAIFDYLTIGRRHGLRVTPQAEKPYLEKSE</sequence>
<evidence type="ECO:0000256" key="5">
    <source>
        <dbReference type="ARBA" id="ARBA00023004"/>
    </source>
</evidence>
<evidence type="ECO:0000256" key="2">
    <source>
        <dbReference type="ARBA" id="ARBA00022723"/>
    </source>
</evidence>
<keyword evidence="3" id="KW-0223">Dioxygenase</keyword>
<dbReference type="AlphaFoldDB" id="A0AAD5E0P6"/>
<comment type="caution">
    <text evidence="7">The sequence shown here is derived from an EMBL/GenBank/DDBJ whole genome shotgun (WGS) entry which is preliminary data.</text>
</comment>
<evidence type="ECO:0000313" key="7">
    <source>
        <dbReference type="EMBL" id="KAI8575243.1"/>
    </source>
</evidence>
<organism evidence="7 8">
    <name type="scientific">Umbelopsis ramanniana AG</name>
    <dbReference type="NCBI Taxonomy" id="1314678"/>
    <lineage>
        <taxon>Eukaryota</taxon>
        <taxon>Fungi</taxon>
        <taxon>Fungi incertae sedis</taxon>
        <taxon>Mucoromycota</taxon>
        <taxon>Mucoromycotina</taxon>
        <taxon>Umbelopsidomycetes</taxon>
        <taxon>Umbelopsidales</taxon>
        <taxon>Umbelopsidaceae</taxon>
        <taxon>Umbelopsis</taxon>
    </lineage>
</organism>
<dbReference type="PANTHER" id="PTHR30468:SF9">
    <property type="entry name" value="ALPHA-KETOGLUTARATE-DEPENDENT TAURINE DIOXYGENASE (AFU_ORTHOLOGUE AFUA_3G01010)"/>
    <property type="match status" value="1"/>
</dbReference>
<keyword evidence="4" id="KW-0560">Oxidoreductase</keyword>
<dbReference type="GO" id="GO:0046872">
    <property type="term" value="F:metal ion binding"/>
    <property type="evidence" value="ECO:0007669"/>
    <property type="project" value="UniProtKB-KW"/>
</dbReference>
<dbReference type="InterPro" id="IPR042098">
    <property type="entry name" value="TauD-like_sf"/>
</dbReference>
<reference evidence="7" key="1">
    <citation type="submission" date="2021-06" db="EMBL/GenBank/DDBJ databases">
        <authorList>
            <consortium name="DOE Joint Genome Institute"/>
            <person name="Mondo S.J."/>
            <person name="Amses K.R."/>
            <person name="Simmons D.R."/>
            <person name="Longcore J.E."/>
            <person name="Seto K."/>
            <person name="Alves G.H."/>
            <person name="Bonds A.E."/>
            <person name="Quandt C.A."/>
            <person name="Davis W.J."/>
            <person name="Chang Y."/>
            <person name="Letcher P.M."/>
            <person name="Powell M.J."/>
            <person name="Kuo A."/>
            <person name="Labutti K."/>
            <person name="Pangilinan J."/>
            <person name="Andreopoulos W."/>
            <person name="Tritt A."/>
            <person name="Riley R."/>
            <person name="Hundley H."/>
            <person name="Johnson J."/>
            <person name="Lipzen A."/>
            <person name="Barry K."/>
            <person name="Berbee M.L."/>
            <person name="Buchler N.E."/>
            <person name="Grigoriev I.V."/>
            <person name="Spatafora J.W."/>
            <person name="Stajich J.E."/>
            <person name="James T.Y."/>
        </authorList>
    </citation>
    <scope>NUCLEOTIDE SEQUENCE</scope>
    <source>
        <strain evidence="7">AG</strain>
    </source>
</reference>
<dbReference type="InterPro" id="IPR003819">
    <property type="entry name" value="TauD/TfdA-like"/>
</dbReference>
<dbReference type="PANTHER" id="PTHR30468">
    <property type="entry name" value="ALPHA-KETOGLUTARATE-DEPENDENT SULFONATE DIOXYGENASE"/>
    <property type="match status" value="1"/>
</dbReference>
<dbReference type="GO" id="GO:0016706">
    <property type="term" value="F:2-oxoglutarate-dependent dioxygenase activity"/>
    <property type="evidence" value="ECO:0007669"/>
    <property type="project" value="TreeGrafter"/>
</dbReference>
<keyword evidence="8" id="KW-1185">Reference proteome</keyword>
<dbReference type="EMBL" id="MU620991">
    <property type="protein sequence ID" value="KAI8575243.1"/>
    <property type="molecule type" value="Genomic_DNA"/>
</dbReference>
<protein>
    <recommendedName>
        <fullName evidence="6">TauD/TfdA-like domain-containing protein</fullName>
    </recommendedName>
</protein>
<evidence type="ECO:0000256" key="1">
    <source>
        <dbReference type="ARBA" id="ARBA00005896"/>
    </source>
</evidence>
<reference evidence="7" key="2">
    <citation type="journal article" date="2022" name="Proc. Natl. Acad. Sci. U.S.A.">
        <title>Diploid-dominant life cycles characterize the early evolution of Fungi.</title>
        <authorList>
            <person name="Amses K.R."/>
            <person name="Simmons D.R."/>
            <person name="Longcore J.E."/>
            <person name="Mondo S.J."/>
            <person name="Seto K."/>
            <person name="Jeronimo G.H."/>
            <person name="Bonds A.E."/>
            <person name="Quandt C.A."/>
            <person name="Davis W.J."/>
            <person name="Chang Y."/>
            <person name="Federici B.A."/>
            <person name="Kuo A."/>
            <person name="LaButti K."/>
            <person name="Pangilinan J."/>
            <person name="Andreopoulos W."/>
            <person name="Tritt A."/>
            <person name="Riley R."/>
            <person name="Hundley H."/>
            <person name="Johnson J."/>
            <person name="Lipzen A."/>
            <person name="Barry K."/>
            <person name="Lang B.F."/>
            <person name="Cuomo C.A."/>
            <person name="Buchler N.E."/>
            <person name="Grigoriev I.V."/>
            <person name="Spatafora J.W."/>
            <person name="Stajich J.E."/>
            <person name="James T.Y."/>
        </authorList>
    </citation>
    <scope>NUCLEOTIDE SEQUENCE</scope>
    <source>
        <strain evidence="7">AG</strain>
    </source>
</reference>
<evidence type="ECO:0000256" key="4">
    <source>
        <dbReference type="ARBA" id="ARBA00023002"/>
    </source>
</evidence>
<dbReference type="SUPFAM" id="SSF51197">
    <property type="entry name" value="Clavaminate synthase-like"/>
    <property type="match status" value="1"/>
</dbReference>
<accession>A0AAD5E0P6</accession>
<feature type="domain" description="TauD/TfdA-like" evidence="6">
    <location>
        <begin position="76"/>
        <end position="343"/>
    </location>
</feature>
<keyword evidence="2" id="KW-0479">Metal-binding</keyword>
<evidence type="ECO:0000313" key="8">
    <source>
        <dbReference type="Proteomes" id="UP001206595"/>
    </source>
</evidence>
<dbReference type="InterPro" id="IPR051323">
    <property type="entry name" value="AtsK-like"/>
</dbReference>
<dbReference type="FunFam" id="3.60.130.10:FF:000003">
    <property type="entry name" value="Alpha-ketoglutarate-dependent taurine dioxygenase"/>
    <property type="match status" value="1"/>
</dbReference>
<dbReference type="GeneID" id="75919141"/>
<gene>
    <name evidence="7" type="ORF">K450DRAFT_303706</name>
</gene>
<dbReference type="RefSeq" id="XP_051440247.1">
    <property type="nucleotide sequence ID" value="XM_051593799.1"/>
</dbReference>
<dbReference type="Pfam" id="PF02668">
    <property type="entry name" value="TauD"/>
    <property type="match status" value="1"/>
</dbReference>
<proteinExistence type="inferred from homology"/>
<dbReference type="Proteomes" id="UP001206595">
    <property type="component" value="Unassembled WGS sequence"/>
</dbReference>
<evidence type="ECO:0000259" key="6">
    <source>
        <dbReference type="Pfam" id="PF02668"/>
    </source>
</evidence>
<keyword evidence="5" id="KW-0408">Iron</keyword>
<dbReference type="Gene3D" id="3.60.130.10">
    <property type="entry name" value="Clavaminate synthase-like"/>
    <property type="match status" value="1"/>
</dbReference>
<name>A0AAD5E0P6_UMBRA</name>
<dbReference type="GO" id="GO:0005737">
    <property type="term" value="C:cytoplasm"/>
    <property type="evidence" value="ECO:0007669"/>
    <property type="project" value="TreeGrafter"/>
</dbReference>
<evidence type="ECO:0000256" key="3">
    <source>
        <dbReference type="ARBA" id="ARBA00022964"/>
    </source>
</evidence>